<dbReference type="Pfam" id="PF13884">
    <property type="entry name" value="Peptidase_S74"/>
    <property type="match status" value="1"/>
</dbReference>
<dbReference type="RefSeq" id="WP_034931145.1">
    <property type="nucleotide sequence ID" value="NZ_JDSS02000052.1"/>
</dbReference>
<reference evidence="2 3" key="1">
    <citation type="submission" date="2014-07" db="EMBL/GenBank/DDBJ databases">
        <title>Expanding our view of genomic diversity in Candidatus Accumulibacter clades.</title>
        <authorList>
            <person name="Skennerton C.T."/>
            <person name="Barr J.J."/>
            <person name="Slater F.R."/>
            <person name="Bond P.L."/>
            <person name="Tyson G.W."/>
        </authorList>
    </citation>
    <scope>NUCLEOTIDE SEQUENCE [LARGE SCALE GENOMIC DNA]</scope>
    <source>
        <strain evidence="3">SK-01</strain>
    </source>
</reference>
<dbReference type="STRING" id="1457154.CAPSK01_004660"/>
<dbReference type="InterPro" id="IPR030392">
    <property type="entry name" value="S74_ICA"/>
</dbReference>
<dbReference type="CDD" id="cd10144">
    <property type="entry name" value="Peptidase_S74_CIMCD"/>
    <property type="match status" value="1"/>
</dbReference>
<evidence type="ECO:0000259" key="1">
    <source>
        <dbReference type="PROSITE" id="PS51688"/>
    </source>
</evidence>
<dbReference type="AlphaFoldDB" id="A0A084XUB3"/>
<dbReference type="GO" id="GO:0016829">
    <property type="term" value="F:lyase activity"/>
    <property type="evidence" value="ECO:0007669"/>
    <property type="project" value="UniProtKB-KW"/>
</dbReference>
<proteinExistence type="predicted"/>
<dbReference type="Pfam" id="PF12219">
    <property type="entry name" value="End_tail_spike"/>
    <property type="match status" value="1"/>
</dbReference>
<dbReference type="InterPro" id="IPR011050">
    <property type="entry name" value="Pectin_lyase_fold/virulence"/>
</dbReference>
<name>A0A084XUB3_9PROT</name>
<sequence>MTISTTTRIVTHNGNGVTVNFTYPFKIDDAADLLVYLKSGSVFVLKSLGTDYSLTGVRNPGGGTVTFIVAPVSATGNVRFVRRTALNQLVDYITNDDFPAEIHEAALDKLTMAVQDYLADSFTLDATADYWEAESKVIKNVADPVDPQDAVNKQYIDEHYTATAVTEFVQSGSGAVARTASSKMRDILSVTDFGASGNGISDATSALSSAVTAALAAGAWLYWPAGTYLTTASVALLHSVRHVGPGVIKRGSDVFHVAPGVYDHNTIYVSTSGNNANDGLSASQPFLTIQAAFDAMVGYGPTLEGSWTVKLAAGTYTAETYVRGLRSRNAIAVRGPSVGGHPNVPTAFIDGTTPGARGIGLYFQNYMTVSVYDIKIQNWPAGTGTGAIWDYHCVGYAENVHTYNCGYDGLMASIHSRLAVSGGIHDGAYYNLVAYGMSEVTFGYGGSAGVNRPTVKNGVIAGVYFAGGFGHIDHCDLQNNARNIYLINNSRAHVTGCACSGAYTADVVVEGASTWYNDPTVTNTFSSTRAFAHGGCFEQGADSYRFQYDKTSDRFKLGGSSLATPAAKFHFEYSVSGISPNSNTRMFVDSAADNLITLAAGASNSAGLAFAKAGGANLEGELYYYFPTSRIYIRTGAADQYAFDSTSFSPMSDNARTLGGASNRWSTVYAGTGTINTSDAREKQDIQEVLDAERRVATAIKASFGRYRFKDAVKVKGSKARWHFGVTAQVVRQAFEAEGLDARDYGMFCYDEWPEIPERRDDDGNVLEEYRPAGNRYGLRYDELFAFIIGATVNA</sequence>
<dbReference type="EMBL" id="JDSS02000052">
    <property type="protein sequence ID" value="KFB66057.1"/>
    <property type="molecule type" value="Genomic_DNA"/>
</dbReference>
<dbReference type="Gene3D" id="1.10.10.10">
    <property type="entry name" value="Winged helix-like DNA-binding domain superfamily/Winged helix DNA-binding domain"/>
    <property type="match status" value="1"/>
</dbReference>
<evidence type="ECO:0000313" key="2">
    <source>
        <dbReference type="EMBL" id="KFB66057.1"/>
    </source>
</evidence>
<dbReference type="InterPro" id="IPR024535">
    <property type="entry name" value="RHGA/B-epi-like_pectate_lyase"/>
</dbReference>
<keyword evidence="2" id="KW-0456">Lyase</keyword>
<feature type="domain" description="Peptidase S74" evidence="1">
    <location>
        <begin position="678"/>
        <end position="795"/>
    </location>
</feature>
<accession>A0A084XUB3</accession>
<dbReference type="SUPFAM" id="SSF51126">
    <property type="entry name" value="Pectin lyase-like"/>
    <property type="match status" value="1"/>
</dbReference>
<organism evidence="2 3">
    <name type="scientific">Candidatus Accumulibacter vicinus</name>
    <dbReference type="NCBI Taxonomy" id="2954382"/>
    <lineage>
        <taxon>Bacteria</taxon>
        <taxon>Pseudomonadati</taxon>
        <taxon>Pseudomonadota</taxon>
        <taxon>Betaproteobacteria</taxon>
        <taxon>Candidatus Accumulibacter</taxon>
    </lineage>
</organism>
<dbReference type="Proteomes" id="UP000019812">
    <property type="component" value="Unassembled WGS sequence"/>
</dbReference>
<evidence type="ECO:0000313" key="3">
    <source>
        <dbReference type="Proteomes" id="UP000019812"/>
    </source>
</evidence>
<dbReference type="PROSITE" id="PS51688">
    <property type="entry name" value="ICA"/>
    <property type="match status" value="1"/>
</dbReference>
<dbReference type="InterPro" id="IPR024430">
    <property type="entry name" value="Endosialidase_C_dom"/>
</dbReference>
<protein>
    <submittedName>
        <fullName evidence="2">Pectate lyase superfamily protein</fullName>
    </submittedName>
</protein>
<comment type="caution">
    <text evidence="2">The sequence shown here is derived from an EMBL/GenBank/DDBJ whole genome shotgun (WGS) entry which is preliminary data.</text>
</comment>
<dbReference type="SUPFAM" id="SSF69349">
    <property type="entry name" value="Phage fibre proteins"/>
    <property type="match status" value="1"/>
</dbReference>
<dbReference type="Pfam" id="PF12708">
    <property type="entry name" value="Pect-lyase_RHGA_epim"/>
    <property type="match status" value="1"/>
</dbReference>
<dbReference type="Gene3D" id="2.160.20.10">
    <property type="entry name" value="Single-stranded right-handed beta-helix, Pectin lyase-like"/>
    <property type="match status" value="2"/>
</dbReference>
<dbReference type="InterPro" id="IPR012334">
    <property type="entry name" value="Pectin_lyas_fold"/>
</dbReference>
<dbReference type="InterPro" id="IPR036388">
    <property type="entry name" value="WH-like_DNA-bd_sf"/>
</dbReference>
<gene>
    <name evidence="2" type="ORF">CAPSK01_004660</name>
</gene>